<dbReference type="EMBL" id="JAULJE010000009">
    <property type="protein sequence ID" value="KAK1338605.1"/>
    <property type="molecule type" value="Genomic_DNA"/>
</dbReference>
<dbReference type="Pfam" id="PF00237">
    <property type="entry name" value="Ribosomal_L22"/>
    <property type="match status" value="1"/>
</dbReference>
<dbReference type="Proteomes" id="UP001177744">
    <property type="component" value="Unassembled WGS sequence"/>
</dbReference>
<accession>A0AA40HWI1</accession>
<keyword evidence="3 6" id="KW-0687">Ribonucleoprotein</keyword>
<name>A0AA40HWI1_CNENI</name>
<dbReference type="InterPro" id="IPR005721">
    <property type="entry name" value="Ribosomal_uL22_euk/arc"/>
</dbReference>
<dbReference type="AlphaFoldDB" id="A0AA40HWI1"/>
<dbReference type="GO" id="GO:0002181">
    <property type="term" value="P:cytoplasmic translation"/>
    <property type="evidence" value="ECO:0007669"/>
    <property type="project" value="TreeGrafter"/>
</dbReference>
<dbReference type="GO" id="GO:0022625">
    <property type="term" value="C:cytosolic large ribosomal subunit"/>
    <property type="evidence" value="ECO:0007669"/>
    <property type="project" value="TreeGrafter"/>
</dbReference>
<evidence type="ECO:0000313" key="8">
    <source>
        <dbReference type="EMBL" id="KAK1338605.1"/>
    </source>
</evidence>
<keyword evidence="2 6" id="KW-0689">Ribosomal protein</keyword>
<dbReference type="InterPro" id="IPR036394">
    <property type="entry name" value="Ribosomal_uL22_sf"/>
</dbReference>
<dbReference type="GO" id="GO:0003735">
    <property type="term" value="F:structural constituent of ribosome"/>
    <property type="evidence" value="ECO:0007669"/>
    <property type="project" value="InterPro"/>
</dbReference>
<evidence type="ECO:0000256" key="7">
    <source>
        <dbReference type="SAM" id="MobiDB-lite"/>
    </source>
</evidence>
<feature type="compositionally biased region" description="Basic residues" evidence="7">
    <location>
        <begin position="109"/>
        <end position="119"/>
    </location>
</feature>
<feature type="region of interest" description="Disordered" evidence="7">
    <location>
        <begin position="97"/>
        <end position="126"/>
    </location>
</feature>
<dbReference type="PANTHER" id="PTHR11593">
    <property type="entry name" value="60S RIBOSOMAL PROTEIN L17"/>
    <property type="match status" value="1"/>
</dbReference>
<dbReference type="PANTHER" id="PTHR11593:SF11">
    <property type="entry name" value="LARGE RIBOSOMAL SUBUNIT PROTEIN UL22"/>
    <property type="match status" value="1"/>
</dbReference>
<comment type="caution">
    <text evidence="8">The sequence shown here is derived from an EMBL/GenBank/DDBJ whole genome shotgun (WGS) entry which is preliminary data.</text>
</comment>
<evidence type="ECO:0000313" key="9">
    <source>
        <dbReference type="Proteomes" id="UP001177744"/>
    </source>
</evidence>
<evidence type="ECO:0000256" key="3">
    <source>
        <dbReference type="ARBA" id="ARBA00023274"/>
    </source>
</evidence>
<dbReference type="Gene3D" id="3.90.470.10">
    <property type="entry name" value="Ribosomal protein L22/L17"/>
    <property type="match status" value="2"/>
</dbReference>
<evidence type="ECO:0000256" key="5">
    <source>
        <dbReference type="ARBA" id="ARBA00035325"/>
    </source>
</evidence>
<gene>
    <name evidence="8" type="ORF">QTO34_019259</name>
</gene>
<protein>
    <recommendedName>
        <fullName evidence="4">Large ribosomal subunit protein uL22</fullName>
    </recommendedName>
    <alternativeName>
        <fullName evidence="5">60S ribosomal protein L17</fullName>
    </alternativeName>
</protein>
<dbReference type="SUPFAM" id="SSF54843">
    <property type="entry name" value="Ribosomal protein L22"/>
    <property type="match status" value="1"/>
</dbReference>
<keyword evidence="9" id="KW-1185">Reference proteome</keyword>
<evidence type="ECO:0000256" key="1">
    <source>
        <dbReference type="ARBA" id="ARBA00009451"/>
    </source>
</evidence>
<reference evidence="8" key="1">
    <citation type="submission" date="2023-06" db="EMBL/GenBank/DDBJ databases">
        <title>Reference genome for the Northern bat (Eptesicus nilssonii), a most northern bat species.</title>
        <authorList>
            <person name="Laine V.N."/>
            <person name="Pulliainen A.T."/>
            <person name="Lilley T.M."/>
        </authorList>
    </citation>
    <scope>NUCLEOTIDE SEQUENCE</scope>
    <source>
        <strain evidence="8">BLF_Eptnil</strain>
        <tissue evidence="8">Kidney</tissue>
    </source>
</reference>
<sequence>MVCYSLDPENPTNPCKSRGSSLHIHFKNTCEDHFEDLQNAESDAELQGLDVDSLVIEHIQVNRAPRMQHRTYGAHGQMNPYTSSPGHIEMILTAKEQTVPKPEQEVAQKKKISQKKLKKEKLTALE</sequence>
<comment type="similarity">
    <text evidence="1 6">Belongs to the universal ribosomal protein uL22 family.</text>
</comment>
<proteinExistence type="inferred from homology"/>
<evidence type="ECO:0000256" key="4">
    <source>
        <dbReference type="ARBA" id="ARBA00035207"/>
    </source>
</evidence>
<organism evidence="8 9">
    <name type="scientific">Cnephaeus nilssonii</name>
    <name type="common">Northern bat</name>
    <name type="synonym">Eptesicus nilssonii</name>
    <dbReference type="NCBI Taxonomy" id="3371016"/>
    <lineage>
        <taxon>Eukaryota</taxon>
        <taxon>Metazoa</taxon>
        <taxon>Chordata</taxon>
        <taxon>Craniata</taxon>
        <taxon>Vertebrata</taxon>
        <taxon>Euteleostomi</taxon>
        <taxon>Mammalia</taxon>
        <taxon>Eutheria</taxon>
        <taxon>Laurasiatheria</taxon>
        <taxon>Chiroptera</taxon>
        <taxon>Yangochiroptera</taxon>
        <taxon>Vespertilionidae</taxon>
        <taxon>Cnephaeus</taxon>
    </lineage>
</organism>
<evidence type="ECO:0000256" key="2">
    <source>
        <dbReference type="ARBA" id="ARBA00022980"/>
    </source>
</evidence>
<evidence type="ECO:0000256" key="6">
    <source>
        <dbReference type="RuleBase" id="RU004005"/>
    </source>
</evidence>
<dbReference type="InterPro" id="IPR001063">
    <property type="entry name" value="Ribosomal_uL22"/>
</dbReference>